<accession>A0A814ZV04</accession>
<feature type="transmembrane region" description="Helical" evidence="1">
    <location>
        <begin position="159"/>
        <end position="180"/>
    </location>
</feature>
<protein>
    <recommendedName>
        <fullName evidence="5">G-protein coupled receptors family 1 profile domain-containing protein</fullName>
    </recommendedName>
</protein>
<keyword evidence="1" id="KW-0472">Membrane</keyword>
<feature type="transmembrane region" description="Helical" evidence="1">
    <location>
        <begin position="192"/>
        <end position="217"/>
    </location>
</feature>
<keyword evidence="4" id="KW-1185">Reference proteome</keyword>
<dbReference type="Gene3D" id="1.20.1070.10">
    <property type="entry name" value="Rhodopsin 7-helix transmembrane proteins"/>
    <property type="match status" value="1"/>
</dbReference>
<feature type="transmembrane region" description="Helical" evidence="1">
    <location>
        <begin position="346"/>
        <end position="371"/>
    </location>
</feature>
<keyword evidence="1" id="KW-1133">Transmembrane helix</keyword>
<evidence type="ECO:0000313" key="2">
    <source>
        <dbReference type="EMBL" id="CAF1250350.1"/>
    </source>
</evidence>
<dbReference type="EMBL" id="CAJNOJ010000822">
    <property type="protein sequence ID" value="CAF1526247.1"/>
    <property type="molecule type" value="Genomic_DNA"/>
</dbReference>
<evidence type="ECO:0000256" key="1">
    <source>
        <dbReference type="SAM" id="Phobius"/>
    </source>
</evidence>
<sequence>MYSRDCVQSNCYYATIAVNVIERGYYRFGSKSENRLLGYIYKYNFNPLNPFDNLHSQDNEGCDSELYFKLKADLQANIKYILVFTTSSPNVTGNFSITVSGPGKVMLTETNNTQSSCVIGGKCQLYTKNIGITLDDILRDQIQQHTTLSNQSLTVKMSIFLTMAMFVAGLINSILSFMTFQRNDLRELGCGMYLLASSITSFLTITMFTIKFWFVLLTQMNVSTSLSVLRGGCASIEPVLKLFVYLDAWLNACIALERAVNVSKGVHFDKKKSKFIARWIIIILPFVIMGTLIHEPIYRKVVEVNIDKNNTEVDQPETNQTETNMAEKHVWCLTRYSPSVQEYNTVILFFHLVVPFIANLFSAVFIIFGAARQRSVVRTKQSFRELIHEHVASSHHLIVIWMLDNVSLSVAVSPWLFYFIHSVDAHLRGVCHSL</sequence>
<dbReference type="OrthoDB" id="10194172at2759"/>
<gene>
    <name evidence="3" type="ORF">EDS130_LOCUS44225</name>
    <name evidence="2" type="ORF">XAT740_LOCUS26221</name>
</gene>
<evidence type="ECO:0000313" key="3">
    <source>
        <dbReference type="EMBL" id="CAF1526247.1"/>
    </source>
</evidence>
<evidence type="ECO:0000313" key="4">
    <source>
        <dbReference type="Proteomes" id="UP000663828"/>
    </source>
</evidence>
<evidence type="ECO:0008006" key="5">
    <source>
        <dbReference type="Google" id="ProtNLM"/>
    </source>
</evidence>
<organism evidence="2 4">
    <name type="scientific">Adineta ricciae</name>
    <name type="common">Rotifer</name>
    <dbReference type="NCBI Taxonomy" id="249248"/>
    <lineage>
        <taxon>Eukaryota</taxon>
        <taxon>Metazoa</taxon>
        <taxon>Spiralia</taxon>
        <taxon>Gnathifera</taxon>
        <taxon>Rotifera</taxon>
        <taxon>Eurotatoria</taxon>
        <taxon>Bdelloidea</taxon>
        <taxon>Adinetida</taxon>
        <taxon>Adinetidae</taxon>
        <taxon>Adineta</taxon>
    </lineage>
</organism>
<reference evidence="2" key="1">
    <citation type="submission" date="2021-02" db="EMBL/GenBank/DDBJ databases">
        <authorList>
            <person name="Nowell W R."/>
        </authorList>
    </citation>
    <scope>NUCLEOTIDE SEQUENCE</scope>
</reference>
<dbReference type="EMBL" id="CAJNOR010002120">
    <property type="protein sequence ID" value="CAF1250350.1"/>
    <property type="molecule type" value="Genomic_DNA"/>
</dbReference>
<keyword evidence="1" id="KW-0812">Transmembrane</keyword>
<proteinExistence type="predicted"/>
<dbReference type="Proteomes" id="UP000663828">
    <property type="component" value="Unassembled WGS sequence"/>
</dbReference>
<dbReference type="SUPFAM" id="SSF81321">
    <property type="entry name" value="Family A G protein-coupled receptor-like"/>
    <property type="match status" value="1"/>
</dbReference>
<dbReference type="Proteomes" id="UP000663852">
    <property type="component" value="Unassembled WGS sequence"/>
</dbReference>
<name>A0A814ZV04_ADIRI</name>
<comment type="caution">
    <text evidence="2">The sequence shown here is derived from an EMBL/GenBank/DDBJ whole genome shotgun (WGS) entry which is preliminary data.</text>
</comment>
<feature type="transmembrane region" description="Helical" evidence="1">
    <location>
        <begin position="275"/>
        <end position="293"/>
    </location>
</feature>
<dbReference type="AlphaFoldDB" id="A0A814ZV04"/>